<feature type="compositionally biased region" description="Basic and acidic residues" evidence="1">
    <location>
        <begin position="158"/>
        <end position="182"/>
    </location>
</feature>
<dbReference type="InterPro" id="IPR000572">
    <property type="entry name" value="OxRdtase_Mopterin-bd_dom"/>
</dbReference>
<gene>
    <name evidence="4" type="ORF">BCF74_1295</name>
</gene>
<feature type="domain" description="Oxidoreductase molybdopterin-binding" evidence="3">
    <location>
        <begin position="268"/>
        <end position="417"/>
    </location>
</feature>
<dbReference type="InterPro" id="IPR014756">
    <property type="entry name" value="Ig_E-set"/>
</dbReference>
<dbReference type="Gene3D" id="2.60.40.650">
    <property type="match status" value="1"/>
</dbReference>
<accession>A0A2T0U4W6</accession>
<keyword evidence="2" id="KW-0812">Transmembrane</keyword>
<dbReference type="Pfam" id="PF00174">
    <property type="entry name" value="Oxidored_molyb"/>
    <property type="match status" value="1"/>
</dbReference>
<protein>
    <submittedName>
        <fullName evidence="4">DMSO/TMAO reductase YedYZ molybdopterin-dependent catalytic subunit</fullName>
    </submittedName>
</protein>
<dbReference type="InterPro" id="IPR008335">
    <property type="entry name" value="Mopterin_OxRdtase_euk"/>
</dbReference>
<evidence type="ECO:0000313" key="4">
    <source>
        <dbReference type="EMBL" id="PRY52934.1"/>
    </source>
</evidence>
<feature type="transmembrane region" description="Helical" evidence="2">
    <location>
        <begin position="131"/>
        <end position="150"/>
    </location>
</feature>
<dbReference type="SUPFAM" id="SSF81296">
    <property type="entry name" value="E set domains"/>
    <property type="match status" value="1"/>
</dbReference>
<evidence type="ECO:0000256" key="1">
    <source>
        <dbReference type="SAM" id="MobiDB-lite"/>
    </source>
</evidence>
<organism evidence="4 5">
    <name type="scientific">Knoellia remsis</name>
    <dbReference type="NCBI Taxonomy" id="407159"/>
    <lineage>
        <taxon>Bacteria</taxon>
        <taxon>Bacillati</taxon>
        <taxon>Actinomycetota</taxon>
        <taxon>Actinomycetes</taxon>
        <taxon>Micrococcales</taxon>
        <taxon>Intrasporangiaceae</taxon>
        <taxon>Knoellia</taxon>
    </lineage>
</organism>
<dbReference type="EMBL" id="PVTI01000029">
    <property type="protein sequence ID" value="PRY52934.1"/>
    <property type="molecule type" value="Genomic_DNA"/>
</dbReference>
<evidence type="ECO:0000259" key="3">
    <source>
        <dbReference type="Pfam" id="PF00174"/>
    </source>
</evidence>
<dbReference type="GO" id="GO:0020037">
    <property type="term" value="F:heme binding"/>
    <property type="evidence" value="ECO:0007669"/>
    <property type="project" value="TreeGrafter"/>
</dbReference>
<feature type="region of interest" description="Disordered" evidence="1">
    <location>
        <begin position="158"/>
        <end position="190"/>
    </location>
</feature>
<dbReference type="PRINTS" id="PR00407">
    <property type="entry name" value="EUMOPTERIN"/>
</dbReference>
<evidence type="ECO:0000256" key="2">
    <source>
        <dbReference type="SAM" id="Phobius"/>
    </source>
</evidence>
<keyword evidence="2" id="KW-0472">Membrane</keyword>
<dbReference type="SUPFAM" id="SSF56524">
    <property type="entry name" value="Oxidoreductase molybdopterin-binding domain"/>
    <property type="match status" value="1"/>
</dbReference>
<dbReference type="PANTHER" id="PTHR19372:SF7">
    <property type="entry name" value="SULFITE OXIDASE, MITOCHONDRIAL"/>
    <property type="match status" value="1"/>
</dbReference>
<dbReference type="Gene3D" id="3.90.420.10">
    <property type="entry name" value="Oxidoreductase, molybdopterin-binding domain"/>
    <property type="match status" value="1"/>
</dbReference>
<dbReference type="GO" id="GO:0008482">
    <property type="term" value="F:sulfite oxidase activity"/>
    <property type="evidence" value="ECO:0007669"/>
    <property type="project" value="TreeGrafter"/>
</dbReference>
<dbReference type="InterPro" id="IPR036374">
    <property type="entry name" value="OxRdtase_Mopterin-bd_sf"/>
</dbReference>
<feature type="transmembrane region" description="Helical" evidence="2">
    <location>
        <begin position="75"/>
        <end position="94"/>
    </location>
</feature>
<feature type="transmembrane region" description="Helical" evidence="2">
    <location>
        <begin position="101"/>
        <end position="119"/>
    </location>
</feature>
<evidence type="ECO:0000313" key="5">
    <source>
        <dbReference type="Proteomes" id="UP000237822"/>
    </source>
</evidence>
<dbReference type="GO" id="GO:0043546">
    <property type="term" value="F:molybdopterin cofactor binding"/>
    <property type="evidence" value="ECO:0007669"/>
    <property type="project" value="TreeGrafter"/>
</dbReference>
<dbReference type="GO" id="GO:0006790">
    <property type="term" value="P:sulfur compound metabolic process"/>
    <property type="evidence" value="ECO:0007669"/>
    <property type="project" value="TreeGrafter"/>
</dbReference>
<dbReference type="PANTHER" id="PTHR19372">
    <property type="entry name" value="SULFITE REDUCTASE"/>
    <property type="match status" value="1"/>
</dbReference>
<sequence>MVGMTDQSQRASRWPYAVSGLLAAAAGAAAGHLVAGLVSPEASPVLAVGSTVIDATPTPVKEWAVSTMGTADKPVLIGSVTVVTLLLAAVAGVLSRTRPTVGRLVLVGLAALATAAAVSRPTAGQLDVLPGLVTGLVGLLVLGVLLRLVAGRSRAREVSPLDRTETVRDVPGHVESPTDHNARATGEPSPTGRRAFLFGAGATAAGTVAVGALGQRLTTGALAPSTLTLPTPTTTAPPLPAGLEGRVRGLTPFRTANRDFYRIDTALVIPRVDADSWELTIDGEVDSPFTLTYAELLDLPLIEKDITLCCVSNEVGGGYISAATFLGVPVRTLLSRAGIRSGVDQILSTSVEGMTISTPVEALTDDRDALLAVGMNGEPLPRRHGYPVRLVTPGLYGFVGSTKWVERLTATTYAAAEAYWTERGWATDGRVLTQSRIDTPRGLSRLTAGPVVIGGVAWAQGRGIRKVEVRVDEGEWQEATMGPDANINYWRQWYLEWDATPGPHQLTVRATDATGAVQTEKRAEPFPRGATGWHSIPVTIE</sequence>
<dbReference type="AlphaFoldDB" id="A0A2T0U4W6"/>
<dbReference type="Proteomes" id="UP000237822">
    <property type="component" value="Unassembled WGS sequence"/>
</dbReference>
<comment type="caution">
    <text evidence="4">The sequence shown here is derived from an EMBL/GenBank/DDBJ whole genome shotgun (WGS) entry which is preliminary data.</text>
</comment>
<keyword evidence="5" id="KW-1185">Reference proteome</keyword>
<name>A0A2T0U4W6_9MICO</name>
<keyword evidence="2" id="KW-1133">Transmembrane helix</keyword>
<reference evidence="4 5" key="1">
    <citation type="submission" date="2018-03" db="EMBL/GenBank/DDBJ databases">
        <title>Genomic Encyclopedia of Archaeal and Bacterial Type Strains, Phase II (KMG-II): from individual species to whole genera.</title>
        <authorList>
            <person name="Goeker M."/>
        </authorList>
    </citation>
    <scope>NUCLEOTIDE SEQUENCE [LARGE SCALE GENOMIC DNA]</scope>
    <source>
        <strain evidence="4 5">ATCC BAA-1496</strain>
    </source>
</reference>
<proteinExistence type="predicted"/>